<keyword evidence="4" id="KW-1003">Cell membrane</keyword>
<evidence type="ECO:0000256" key="9">
    <source>
        <dbReference type="ARBA" id="ARBA00022989"/>
    </source>
</evidence>
<evidence type="ECO:0000256" key="8">
    <source>
        <dbReference type="ARBA" id="ARBA00022958"/>
    </source>
</evidence>
<feature type="transmembrane region" description="Helical" evidence="12">
    <location>
        <begin position="214"/>
        <end position="237"/>
    </location>
</feature>
<dbReference type="GO" id="GO:0005886">
    <property type="term" value="C:plasma membrane"/>
    <property type="evidence" value="ECO:0007669"/>
    <property type="project" value="UniProtKB-SubCell"/>
</dbReference>
<evidence type="ECO:0000256" key="5">
    <source>
        <dbReference type="ARBA" id="ARBA00022519"/>
    </source>
</evidence>
<dbReference type="PIRSF" id="PIRSF006247">
    <property type="entry name" value="TrkH"/>
    <property type="match status" value="1"/>
</dbReference>
<dbReference type="PANTHER" id="PTHR32024:SF2">
    <property type="entry name" value="TRK SYSTEM POTASSIUM UPTAKE PROTEIN TRKG-RELATED"/>
    <property type="match status" value="1"/>
</dbReference>
<evidence type="ECO:0000256" key="4">
    <source>
        <dbReference type="ARBA" id="ARBA00022475"/>
    </source>
</evidence>
<evidence type="ECO:0000256" key="10">
    <source>
        <dbReference type="ARBA" id="ARBA00023065"/>
    </source>
</evidence>
<comment type="similarity">
    <text evidence="2">Belongs to the TrkH potassium transport family.</text>
</comment>
<reference evidence="13" key="1">
    <citation type="submission" date="2019-08" db="EMBL/GenBank/DDBJ databases">
        <authorList>
            <person name="Kucharzyk K."/>
            <person name="Murdoch R.W."/>
            <person name="Higgins S."/>
            <person name="Loffler F."/>
        </authorList>
    </citation>
    <scope>NUCLEOTIDE SEQUENCE</scope>
</reference>
<feature type="transmembrane region" description="Helical" evidence="12">
    <location>
        <begin position="367"/>
        <end position="394"/>
    </location>
</feature>
<feature type="transmembrane region" description="Helical" evidence="12">
    <location>
        <begin position="49"/>
        <end position="71"/>
    </location>
</feature>
<dbReference type="InterPro" id="IPR004772">
    <property type="entry name" value="TrkH"/>
</dbReference>
<evidence type="ECO:0000256" key="1">
    <source>
        <dbReference type="ARBA" id="ARBA00004429"/>
    </source>
</evidence>
<evidence type="ECO:0000256" key="6">
    <source>
        <dbReference type="ARBA" id="ARBA00022538"/>
    </source>
</evidence>
<dbReference type="AlphaFoldDB" id="A0A644TSF4"/>
<keyword evidence="7 12" id="KW-0812">Transmembrane</keyword>
<evidence type="ECO:0000256" key="12">
    <source>
        <dbReference type="SAM" id="Phobius"/>
    </source>
</evidence>
<feature type="transmembrane region" description="Helical" evidence="12">
    <location>
        <begin position="115"/>
        <end position="140"/>
    </location>
</feature>
<feature type="transmembrane region" description="Helical" evidence="12">
    <location>
        <begin position="307"/>
        <end position="337"/>
    </location>
</feature>
<dbReference type="PANTHER" id="PTHR32024">
    <property type="entry name" value="TRK SYSTEM POTASSIUM UPTAKE PROTEIN TRKG-RELATED"/>
    <property type="match status" value="1"/>
</dbReference>
<dbReference type="EMBL" id="VSSQ01000050">
    <property type="protein sequence ID" value="MPL69926.1"/>
    <property type="molecule type" value="Genomic_DNA"/>
</dbReference>
<evidence type="ECO:0000256" key="11">
    <source>
        <dbReference type="ARBA" id="ARBA00023136"/>
    </source>
</evidence>
<dbReference type="Pfam" id="PF02386">
    <property type="entry name" value="TrkH"/>
    <property type="match status" value="1"/>
</dbReference>
<evidence type="ECO:0000256" key="7">
    <source>
        <dbReference type="ARBA" id="ARBA00022692"/>
    </source>
</evidence>
<dbReference type="GO" id="GO:0015379">
    <property type="term" value="F:potassium:chloride symporter activity"/>
    <property type="evidence" value="ECO:0007669"/>
    <property type="project" value="InterPro"/>
</dbReference>
<keyword evidence="5" id="KW-0997">Cell inner membrane</keyword>
<keyword evidence="11 12" id="KW-0472">Membrane</keyword>
<feature type="transmembrane region" description="Helical" evidence="12">
    <location>
        <begin position="436"/>
        <end position="457"/>
    </location>
</feature>
<accession>A0A644TSF4</accession>
<dbReference type="InterPro" id="IPR003445">
    <property type="entry name" value="Cat_transpt"/>
</dbReference>
<protein>
    <submittedName>
        <fullName evidence="13">Trk system potassium uptake protein TrkH</fullName>
    </submittedName>
</protein>
<comment type="caution">
    <text evidence="13">The sequence shown here is derived from an EMBL/GenBank/DDBJ whole genome shotgun (WGS) entry which is preliminary data.</text>
</comment>
<keyword evidence="10" id="KW-0406">Ion transport</keyword>
<organism evidence="13">
    <name type="scientific">bioreactor metagenome</name>
    <dbReference type="NCBI Taxonomy" id="1076179"/>
    <lineage>
        <taxon>unclassified sequences</taxon>
        <taxon>metagenomes</taxon>
        <taxon>ecological metagenomes</taxon>
    </lineage>
</organism>
<keyword evidence="3" id="KW-0813">Transport</keyword>
<feature type="transmembrane region" description="Helical" evidence="12">
    <location>
        <begin position="249"/>
        <end position="269"/>
    </location>
</feature>
<evidence type="ECO:0000313" key="13">
    <source>
        <dbReference type="EMBL" id="MPL69926.1"/>
    </source>
</evidence>
<feature type="transmembrane region" description="Helical" evidence="12">
    <location>
        <begin position="161"/>
        <end position="180"/>
    </location>
</feature>
<gene>
    <name evidence="13" type="primary">trkH_3</name>
    <name evidence="13" type="ORF">SDC9_15677</name>
</gene>
<comment type="subcellular location">
    <subcellularLocation>
        <location evidence="1">Cell inner membrane</location>
        <topology evidence="1">Multi-pass membrane protein</topology>
    </subcellularLocation>
</comment>
<sequence>MLLSIGVSLMYDGDDKMALLYSAILTFIVGFFLRVPLIKRQTIHIDQRLGFLIVALIWAIMSAFGALPLYIGGYASYTDAYFETMSGFTTTGASVIRDVESLPRGILFWRQLTNAIGGIGIVVIVISFIPFVGGGAMAMFSAEVAGPSKGKLSPHIKKTGSILLSIYVGLIAISTLWLWIAGMSLYDAVCHSFAALASGGFSTMNYSGAAYSPLIQYLLVLSMIPSGVNFSLMYYFIKKQYRKIWINEEIKTYFAAIIVATVVLTALIYDTSLGLETSFRHAVFQVVSLITSTGFVNADFSQWATPAVFLLFLLMFSGAMSGSTTGGLKIVRIILLFKMAKNILKKSIHSKAVIPIRFEKRIVEKPVLRNVLTMFLLFLITYICGALLLIILGIDFVEASGAAVSFLSNMGPGLGKNGGFGNYADFPLAAKWVGSFLMFVGRLELITVFVLFMPSFWKRR</sequence>
<feature type="transmembrane region" description="Helical" evidence="12">
    <location>
        <begin position="18"/>
        <end position="37"/>
    </location>
</feature>
<keyword evidence="9 12" id="KW-1133">Transmembrane helix</keyword>
<evidence type="ECO:0000256" key="2">
    <source>
        <dbReference type="ARBA" id="ARBA00009137"/>
    </source>
</evidence>
<evidence type="ECO:0000256" key="3">
    <source>
        <dbReference type="ARBA" id="ARBA00022448"/>
    </source>
</evidence>
<proteinExistence type="inferred from homology"/>
<keyword evidence="8" id="KW-0630">Potassium</keyword>
<keyword evidence="6" id="KW-0633">Potassium transport</keyword>
<name>A0A644TSF4_9ZZZZ</name>